<reference evidence="2" key="2">
    <citation type="submission" date="2023-01" db="EMBL/GenBank/DDBJ databases">
        <authorList>
            <person name="Sun Q."/>
            <person name="Evtushenko L."/>
        </authorList>
    </citation>
    <scope>NUCLEOTIDE SEQUENCE</scope>
    <source>
        <strain evidence="2">VKM B-2484</strain>
    </source>
</reference>
<evidence type="ECO:0000313" key="2">
    <source>
        <dbReference type="EMBL" id="GLK72642.1"/>
    </source>
</evidence>
<dbReference type="AlphaFoldDB" id="A0A9W6N047"/>
<keyword evidence="1" id="KW-0812">Transmembrane</keyword>
<feature type="transmembrane region" description="Helical" evidence="1">
    <location>
        <begin position="37"/>
        <end position="57"/>
    </location>
</feature>
<protein>
    <submittedName>
        <fullName evidence="2">Uncharacterized protein</fullName>
    </submittedName>
</protein>
<organism evidence="2 3">
    <name type="scientific">Ancylobacter dichloromethanicus</name>
    <dbReference type="NCBI Taxonomy" id="518825"/>
    <lineage>
        <taxon>Bacteria</taxon>
        <taxon>Pseudomonadati</taxon>
        <taxon>Pseudomonadota</taxon>
        <taxon>Alphaproteobacteria</taxon>
        <taxon>Hyphomicrobiales</taxon>
        <taxon>Xanthobacteraceae</taxon>
        <taxon>Ancylobacter</taxon>
    </lineage>
</organism>
<accession>A0A9W6N047</accession>
<proteinExistence type="predicted"/>
<keyword evidence="3" id="KW-1185">Reference proteome</keyword>
<reference evidence="2" key="1">
    <citation type="journal article" date="2014" name="Int. J. Syst. Evol. Microbiol.">
        <title>Complete genome sequence of Corynebacterium casei LMG S-19264T (=DSM 44701T), isolated from a smear-ripened cheese.</title>
        <authorList>
            <consortium name="US DOE Joint Genome Institute (JGI-PGF)"/>
            <person name="Walter F."/>
            <person name="Albersmeier A."/>
            <person name="Kalinowski J."/>
            <person name="Ruckert C."/>
        </authorList>
    </citation>
    <scope>NUCLEOTIDE SEQUENCE</scope>
    <source>
        <strain evidence="2">VKM B-2484</strain>
    </source>
</reference>
<dbReference type="EMBL" id="BSFJ01000018">
    <property type="protein sequence ID" value="GLK72642.1"/>
    <property type="molecule type" value="Genomic_DNA"/>
</dbReference>
<comment type="caution">
    <text evidence="2">The sequence shown here is derived from an EMBL/GenBank/DDBJ whole genome shotgun (WGS) entry which is preliminary data.</text>
</comment>
<name>A0A9W6N047_9HYPH</name>
<sequence>MGTYSPPGSAMQTIILVILILLLLMAAGVIGRRSARLRLVLLGLVLALLVLAVIGFVRDEQAVGPGVAPIIQAP</sequence>
<keyword evidence="1" id="KW-0472">Membrane</keyword>
<evidence type="ECO:0000256" key="1">
    <source>
        <dbReference type="SAM" id="Phobius"/>
    </source>
</evidence>
<dbReference type="Proteomes" id="UP001143370">
    <property type="component" value="Unassembled WGS sequence"/>
</dbReference>
<feature type="transmembrane region" description="Helical" evidence="1">
    <location>
        <begin position="12"/>
        <end position="30"/>
    </location>
</feature>
<gene>
    <name evidence="2" type="ORF">GCM10017643_27580</name>
</gene>
<keyword evidence="1" id="KW-1133">Transmembrane helix</keyword>
<evidence type="ECO:0000313" key="3">
    <source>
        <dbReference type="Proteomes" id="UP001143370"/>
    </source>
</evidence>